<sequence>MTKLRIIPALTRTRPDRPAPRAAAPAAGSFTVGLEEEFFLVEAHSLAVPAQVPEAFFARAAGAPPGRAPPGVR</sequence>
<dbReference type="Proteomes" id="UP001165652">
    <property type="component" value="Unassembled WGS sequence"/>
</dbReference>
<keyword evidence="2" id="KW-1185">Reference proteome</keyword>
<evidence type="ECO:0000313" key="1">
    <source>
        <dbReference type="EMBL" id="MDC7790048.1"/>
    </source>
</evidence>
<reference evidence="1" key="1">
    <citation type="journal article" date="2023" name="Microbiol Resour">
        <title>Genome Sequences of Rhodoplanes serenus and Two Thermotolerant Strains, Rhodoplanes tepidamans and 'Rhodoplanes cryptolactis,' Further Refine the Genus.</title>
        <authorList>
            <person name="Rayyan A.A."/>
            <person name="Kyndt J.A."/>
        </authorList>
    </citation>
    <scope>NUCLEOTIDE SEQUENCE</scope>
    <source>
        <strain evidence="1">DSM 9987</strain>
    </source>
</reference>
<reference evidence="1" key="2">
    <citation type="submission" date="2023-02" db="EMBL/GenBank/DDBJ databases">
        <authorList>
            <person name="Rayyan A."/>
            <person name="Meyer T."/>
            <person name="Kyndt J.A."/>
        </authorList>
    </citation>
    <scope>NUCLEOTIDE SEQUENCE</scope>
    <source>
        <strain evidence="1">DSM 9987</strain>
    </source>
</reference>
<feature type="non-terminal residue" evidence="1">
    <location>
        <position position="73"/>
    </location>
</feature>
<organism evidence="1 2">
    <name type="scientific">Rhodoplanes tepidamans</name>
    <name type="common">Rhodoplanes cryptolactis</name>
    <dbReference type="NCBI Taxonomy" id="200616"/>
    <lineage>
        <taxon>Bacteria</taxon>
        <taxon>Pseudomonadati</taxon>
        <taxon>Pseudomonadota</taxon>
        <taxon>Alphaproteobacteria</taxon>
        <taxon>Hyphomicrobiales</taxon>
        <taxon>Nitrobacteraceae</taxon>
        <taxon>Rhodoplanes</taxon>
    </lineage>
</organism>
<dbReference type="EMBL" id="JAQQLI010000115">
    <property type="protein sequence ID" value="MDC7790048.1"/>
    <property type="molecule type" value="Genomic_DNA"/>
</dbReference>
<gene>
    <name evidence="1" type="ORF">PQJ73_30585</name>
</gene>
<proteinExistence type="predicted"/>
<comment type="caution">
    <text evidence="1">The sequence shown here is derived from an EMBL/GenBank/DDBJ whole genome shotgun (WGS) entry which is preliminary data.</text>
</comment>
<accession>A0ABT5JJZ8</accession>
<name>A0ABT5JJZ8_RHOTP</name>
<dbReference type="RefSeq" id="WP_272780867.1">
    <property type="nucleotide sequence ID" value="NZ_JAQQLI010000115.1"/>
</dbReference>
<protein>
    <submittedName>
        <fullName evidence="1">Uncharacterized protein</fullName>
    </submittedName>
</protein>
<evidence type="ECO:0000313" key="2">
    <source>
        <dbReference type="Proteomes" id="UP001165652"/>
    </source>
</evidence>